<organism evidence="11">
    <name type="scientific">Grammatotheca bergiana</name>
    <dbReference type="NCBI Taxonomy" id="105189"/>
    <lineage>
        <taxon>Eukaryota</taxon>
        <taxon>Viridiplantae</taxon>
        <taxon>Streptophyta</taxon>
        <taxon>Embryophyta</taxon>
        <taxon>Tracheophyta</taxon>
        <taxon>Spermatophyta</taxon>
        <taxon>Magnoliopsida</taxon>
        <taxon>eudicotyledons</taxon>
        <taxon>Gunneridae</taxon>
        <taxon>Pentapetalae</taxon>
        <taxon>asterids</taxon>
        <taxon>campanulids</taxon>
        <taxon>Asterales</taxon>
        <taxon>Campanulaceae</taxon>
        <taxon>Grammatotheca</taxon>
    </lineage>
</organism>
<dbReference type="SUPFAM" id="SSF52096">
    <property type="entry name" value="ClpP/crotonase"/>
    <property type="match status" value="1"/>
</dbReference>
<keyword evidence="4 6" id="KW-0720">Serine protease</keyword>
<evidence type="ECO:0000256" key="6">
    <source>
        <dbReference type="HAMAP-Rule" id="MF_00444"/>
    </source>
</evidence>
<dbReference type="PANTHER" id="PTHR10381">
    <property type="entry name" value="ATP-DEPENDENT CLP PROTEASE PROTEOLYTIC SUBUNIT"/>
    <property type="match status" value="1"/>
</dbReference>
<feature type="active site" evidence="7">
    <location>
        <position position="101"/>
    </location>
</feature>
<dbReference type="GO" id="GO:0009368">
    <property type="term" value="C:endopeptidase Clp complex"/>
    <property type="evidence" value="ECO:0007669"/>
    <property type="project" value="TreeGrafter"/>
</dbReference>
<protein>
    <recommendedName>
        <fullName evidence="6 10">ATP-dependent Clp protease proteolytic subunit</fullName>
        <ecNumber evidence="6 9">3.4.21.92</ecNumber>
    </recommendedName>
    <alternativeName>
        <fullName evidence="6">Endopeptidase Clp</fullName>
    </alternativeName>
</protein>
<comment type="catalytic activity">
    <reaction evidence="5 6 8">
        <text>Hydrolysis of proteins to small peptides in the presence of ATP and magnesium. alpha-casein is the usual test substrate. In the absence of ATP, only oligopeptides shorter than five residues are hydrolyzed (such as succinyl-Leu-Tyr-|-NHMec, and Leu-Tyr-Leu-|-Tyr-Trp, in which cleavage of the -Tyr-|-Leu- and -Tyr-|-Trp bonds also occurs).</text>
        <dbReference type="EC" id="3.4.21.92"/>
    </reaction>
</comment>
<comment type="similarity">
    <text evidence="1 6 10">Belongs to the peptidase S14 family.</text>
</comment>
<comment type="subcellular location">
    <subcellularLocation>
        <location evidence="6">Cytoplasm</location>
    </subcellularLocation>
</comment>
<dbReference type="InterPro" id="IPR001907">
    <property type="entry name" value="ClpP"/>
</dbReference>
<dbReference type="PANTHER" id="PTHR10381:SF73">
    <property type="entry name" value="ATP-DEPENDENT CLP PROTEASE PROTEOLYTIC SUBUNIT"/>
    <property type="match status" value="1"/>
</dbReference>
<keyword evidence="3 6" id="KW-0378">Hydrolase</keyword>
<evidence type="ECO:0000256" key="1">
    <source>
        <dbReference type="ARBA" id="ARBA00007039"/>
    </source>
</evidence>
<keyword evidence="2 6" id="KW-0645">Protease</keyword>
<dbReference type="AlphaFoldDB" id="A0A291F5L9"/>
<dbReference type="GO" id="GO:0004176">
    <property type="term" value="F:ATP-dependent peptidase activity"/>
    <property type="evidence" value="ECO:0007669"/>
    <property type="project" value="InterPro"/>
</dbReference>
<dbReference type="CDD" id="cd07017">
    <property type="entry name" value="S14_ClpP_2"/>
    <property type="match status" value="1"/>
</dbReference>
<feature type="active site" evidence="6 8">
    <location>
        <position position="126"/>
    </location>
</feature>
<comment type="function">
    <text evidence="6">Cleaves peptides in various proteins in a process that requires ATP hydrolysis. Has a chymotrypsin-like activity. Plays a major role in the degradation of misfolded proteins.</text>
</comment>
<evidence type="ECO:0000313" key="11">
    <source>
        <dbReference type="EMBL" id="ATG27418.1"/>
    </source>
</evidence>
<accession>A0A291F5L9</accession>
<dbReference type="PRINTS" id="PR00127">
    <property type="entry name" value="CLPPROTEASEP"/>
</dbReference>
<evidence type="ECO:0000256" key="8">
    <source>
        <dbReference type="PROSITE-ProRule" id="PRU10086"/>
    </source>
</evidence>
<evidence type="ECO:0000256" key="10">
    <source>
        <dbReference type="RuleBase" id="RU003567"/>
    </source>
</evidence>
<dbReference type="Gene3D" id="3.90.226.10">
    <property type="entry name" value="2-enoyl-CoA Hydratase, Chain A, domain 1"/>
    <property type="match status" value="1"/>
</dbReference>
<evidence type="ECO:0000256" key="3">
    <source>
        <dbReference type="ARBA" id="ARBA00022801"/>
    </source>
</evidence>
<dbReference type="Pfam" id="PF00574">
    <property type="entry name" value="CLP_protease"/>
    <property type="match status" value="1"/>
</dbReference>
<dbReference type="GO" id="GO:0051117">
    <property type="term" value="F:ATPase binding"/>
    <property type="evidence" value="ECO:0007669"/>
    <property type="project" value="TreeGrafter"/>
</dbReference>
<dbReference type="GeneID" id="34730190"/>
<dbReference type="RefSeq" id="YP_009437043.1">
    <property type="nucleotide sequence ID" value="NC_036095.1"/>
</dbReference>
<dbReference type="GO" id="GO:0009532">
    <property type="term" value="C:plastid stroma"/>
    <property type="evidence" value="ECO:0007669"/>
    <property type="project" value="UniProtKB-ARBA"/>
</dbReference>
<dbReference type="InterPro" id="IPR029045">
    <property type="entry name" value="ClpP/crotonase-like_dom_sf"/>
</dbReference>
<evidence type="ECO:0000256" key="4">
    <source>
        <dbReference type="ARBA" id="ARBA00022825"/>
    </source>
</evidence>
<evidence type="ECO:0000256" key="7">
    <source>
        <dbReference type="PROSITE-ProRule" id="PRU10085"/>
    </source>
</evidence>
<feature type="active site" description="Nucleophile" evidence="6">
    <location>
        <position position="101"/>
    </location>
</feature>
<dbReference type="EC" id="3.4.21.92" evidence="6 9"/>
<dbReference type="InterPro" id="IPR023562">
    <property type="entry name" value="ClpP/TepA"/>
</dbReference>
<dbReference type="EMBL" id="MF770632">
    <property type="protein sequence ID" value="ATG27418.1"/>
    <property type="molecule type" value="Genomic_DNA"/>
</dbReference>
<sequence>MPIGVPQIPYHIPGDEESSWIDLYNGLYRERALFLFQDLNDDMTSQVVGLMIFLTLEDGDLDQFLLINSPGGSVYNGMAIHNTIVLVDPDINTVGMGMAASMAAFILAAGTQTKRIAFPNARVMIHQPRAKHFAGYMDEVLVDADEVLRIRNEITQFFASRAQKPFWMVHEDMERDVFMTPSEAKAYGIVDAVGIVDPAKFENNENENTNNN</sequence>
<reference evidence="11" key="2">
    <citation type="submission" date="2017-08" db="EMBL/GenBank/DDBJ databases">
        <authorList>
            <person name="Knox E.B."/>
        </authorList>
    </citation>
    <scope>NUCLEOTIDE SEQUENCE</scope>
</reference>
<dbReference type="InterPro" id="IPR033135">
    <property type="entry name" value="ClpP_His_AS"/>
</dbReference>
<comment type="subunit">
    <text evidence="6">Component of the chloroplastic Clp protease core complex.</text>
</comment>
<evidence type="ECO:0000256" key="5">
    <source>
        <dbReference type="ARBA" id="ARBA00034021"/>
    </source>
</evidence>
<keyword evidence="6" id="KW-0963">Cytoplasm</keyword>
<gene>
    <name evidence="6 11" type="primary">clpP</name>
    <name evidence="11" type="ORF">Gr_ber1Pt0689</name>
</gene>
<dbReference type="HAMAP" id="MF_00444">
    <property type="entry name" value="ClpP"/>
    <property type="match status" value="1"/>
</dbReference>
<geneLocation type="plastid" evidence="11"/>
<reference evidence="11" key="1">
    <citation type="journal article" date="2014" name="Proc. Natl. Acad. Sci. U.S.A.">
        <title>The dynamic history of plastid genomes in the Campanulaceae sensu lato is unique among angiosperms.</title>
        <authorList>
            <person name="Knox E.B."/>
        </authorList>
    </citation>
    <scope>NUCLEOTIDE SEQUENCE</scope>
</reference>
<keyword evidence="11" id="KW-0934">Plastid</keyword>
<dbReference type="GO" id="GO:0006515">
    <property type="term" value="P:protein quality control for misfolded or incompletely synthesized proteins"/>
    <property type="evidence" value="ECO:0007669"/>
    <property type="project" value="TreeGrafter"/>
</dbReference>
<dbReference type="InterPro" id="IPR018215">
    <property type="entry name" value="ClpP_Ser_AS"/>
</dbReference>
<dbReference type="PROSITE" id="PS00381">
    <property type="entry name" value="CLP_PROTEASE_SER"/>
    <property type="match status" value="1"/>
</dbReference>
<name>A0A291F5L9_9ASTR</name>
<evidence type="ECO:0000256" key="9">
    <source>
        <dbReference type="RuleBase" id="RU000549"/>
    </source>
</evidence>
<proteinExistence type="inferred from homology"/>
<evidence type="ECO:0000256" key="2">
    <source>
        <dbReference type="ARBA" id="ARBA00022670"/>
    </source>
</evidence>
<dbReference type="PROSITE" id="PS00382">
    <property type="entry name" value="CLP_PROTEASE_HIS"/>
    <property type="match status" value="1"/>
</dbReference>
<dbReference type="GO" id="GO:0004252">
    <property type="term" value="F:serine-type endopeptidase activity"/>
    <property type="evidence" value="ECO:0007669"/>
    <property type="project" value="UniProtKB-UniRule"/>
</dbReference>